<proteinExistence type="predicted"/>
<dbReference type="KEGG" id="nzo:SAMEA4504057_0158"/>
<dbReference type="AlphaFoldDB" id="A0AB38DN92"/>
<dbReference type="RefSeq" id="WP_085364230.1">
    <property type="nucleotide sequence ID" value="NZ_LT906434.1"/>
</dbReference>
<organism evidence="1 2">
    <name type="scientific">Neisseria zoodegmatis</name>
    <dbReference type="NCBI Taxonomy" id="326523"/>
    <lineage>
        <taxon>Bacteria</taxon>
        <taxon>Pseudomonadati</taxon>
        <taxon>Pseudomonadota</taxon>
        <taxon>Betaproteobacteria</taxon>
        <taxon>Neisseriales</taxon>
        <taxon>Neisseriaceae</taxon>
        <taxon>Neisseria</taxon>
    </lineage>
</organism>
<dbReference type="Proteomes" id="UP000215033">
    <property type="component" value="Chromosome 1"/>
</dbReference>
<evidence type="ECO:0000313" key="2">
    <source>
        <dbReference type="Proteomes" id="UP000215033"/>
    </source>
</evidence>
<name>A0AB38DN92_9NEIS</name>
<protein>
    <submittedName>
        <fullName evidence="1">Phage protein</fullName>
    </submittedName>
</protein>
<gene>
    <name evidence="1" type="ORF">SAMEA4504057_00158</name>
</gene>
<accession>A0AB38DN92</accession>
<evidence type="ECO:0000313" key="1">
    <source>
        <dbReference type="EMBL" id="SNU78682.1"/>
    </source>
</evidence>
<dbReference type="EMBL" id="LT906434">
    <property type="protein sequence ID" value="SNU78682.1"/>
    <property type="molecule type" value="Genomic_DNA"/>
</dbReference>
<sequence length="72" mass="7619">MMENKDPILAALARIEEKIDKTAKQQEAISEELEKIHKDTKRTAAVVGGASGAATATIVSVGVELIRRMAGG</sequence>
<reference evidence="1 2" key="1">
    <citation type="submission" date="2017-06" db="EMBL/GenBank/DDBJ databases">
        <authorList>
            <consortium name="Pathogen Informatics"/>
        </authorList>
    </citation>
    <scope>NUCLEOTIDE SEQUENCE [LARGE SCALE GENOMIC DNA]</scope>
    <source>
        <strain evidence="1 2">NCTC12230</strain>
    </source>
</reference>